<accession>F6HKJ1</accession>
<gene>
    <name evidence="1" type="ordered locus">VIT_08s0007g03680</name>
</gene>
<dbReference type="AlphaFoldDB" id="F6HKJ1"/>
<dbReference type="EMBL" id="FN595991">
    <property type="protein sequence ID" value="CCB55413.1"/>
    <property type="molecule type" value="Genomic_DNA"/>
</dbReference>
<organism evidence="1 2">
    <name type="scientific">Vitis vinifera</name>
    <name type="common">Grape</name>
    <dbReference type="NCBI Taxonomy" id="29760"/>
    <lineage>
        <taxon>Eukaryota</taxon>
        <taxon>Viridiplantae</taxon>
        <taxon>Streptophyta</taxon>
        <taxon>Embryophyta</taxon>
        <taxon>Tracheophyta</taxon>
        <taxon>Spermatophyta</taxon>
        <taxon>Magnoliopsida</taxon>
        <taxon>eudicotyledons</taxon>
        <taxon>Gunneridae</taxon>
        <taxon>Pentapetalae</taxon>
        <taxon>rosids</taxon>
        <taxon>Vitales</taxon>
        <taxon>Vitaceae</taxon>
        <taxon>Viteae</taxon>
        <taxon>Vitis</taxon>
    </lineage>
</organism>
<dbReference type="STRING" id="29760.F6HKJ1"/>
<dbReference type="eggNOG" id="ENOG502T030">
    <property type="taxonomic scope" value="Eukaryota"/>
</dbReference>
<evidence type="ECO:0000313" key="2">
    <source>
        <dbReference type="Proteomes" id="UP000009183"/>
    </source>
</evidence>
<reference evidence="2" key="1">
    <citation type="journal article" date="2007" name="Nature">
        <title>The grapevine genome sequence suggests ancestral hexaploidization in major angiosperm phyla.</title>
        <authorList>
            <consortium name="The French-Italian Public Consortium for Grapevine Genome Characterization."/>
            <person name="Jaillon O."/>
            <person name="Aury J.-M."/>
            <person name="Noel B."/>
            <person name="Policriti A."/>
            <person name="Clepet C."/>
            <person name="Casagrande A."/>
            <person name="Choisne N."/>
            <person name="Aubourg S."/>
            <person name="Vitulo N."/>
            <person name="Jubin C."/>
            <person name="Vezzi A."/>
            <person name="Legeai F."/>
            <person name="Hugueney P."/>
            <person name="Dasilva C."/>
            <person name="Horner D."/>
            <person name="Mica E."/>
            <person name="Jublot D."/>
            <person name="Poulain J."/>
            <person name="Bruyere C."/>
            <person name="Billault A."/>
            <person name="Segurens B."/>
            <person name="Gouyvenoux M."/>
            <person name="Ugarte E."/>
            <person name="Cattonaro F."/>
            <person name="Anthouard V."/>
            <person name="Vico V."/>
            <person name="Del Fabbro C."/>
            <person name="Alaux M."/>
            <person name="Di Gaspero G."/>
            <person name="Dumas V."/>
            <person name="Felice N."/>
            <person name="Paillard S."/>
            <person name="Juman I."/>
            <person name="Moroldo M."/>
            <person name="Scalabrin S."/>
            <person name="Canaguier A."/>
            <person name="Le Clainche I."/>
            <person name="Malacrida G."/>
            <person name="Durand E."/>
            <person name="Pesole G."/>
            <person name="Laucou V."/>
            <person name="Chatelet P."/>
            <person name="Merdinoglu D."/>
            <person name="Delledonne M."/>
            <person name="Pezzotti M."/>
            <person name="Lecharny A."/>
            <person name="Scarpelli C."/>
            <person name="Artiguenave F."/>
            <person name="Pe M.E."/>
            <person name="Valle G."/>
            <person name="Morgante M."/>
            <person name="Caboche M."/>
            <person name="Adam-Blondon A.-F."/>
            <person name="Weissenbach J."/>
            <person name="Quetier F."/>
            <person name="Wincker P."/>
        </authorList>
    </citation>
    <scope>NUCLEOTIDE SEQUENCE [LARGE SCALE GENOMIC DNA]</scope>
    <source>
        <strain evidence="2">cv. Pinot noir / PN40024</strain>
    </source>
</reference>
<dbReference type="Proteomes" id="UP000009183">
    <property type="component" value="Chromosome 8"/>
</dbReference>
<protein>
    <submittedName>
        <fullName evidence="1">Uncharacterized protein</fullName>
    </submittedName>
</protein>
<evidence type="ECO:0000313" key="1">
    <source>
        <dbReference type="EMBL" id="CCB55413.1"/>
    </source>
</evidence>
<dbReference type="PaxDb" id="29760-VIT_08s0007g03680.t01"/>
<sequence>MGVLFHDIRIPTFFADGMQSFSFPNYVNLIAWLLRVLLVQPNHDLIMTLGGFTAAQHQHECQEQCTVPGDLLCQFS</sequence>
<dbReference type="HOGENOM" id="CLU_181841_0_0_1"/>
<name>F6HKJ1_VITVI</name>
<dbReference type="InParanoid" id="F6HKJ1"/>
<proteinExistence type="predicted"/>
<keyword evidence="2" id="KW-1185">Reference proteome</keyword>